<sequence length="53" mass="5966">MLKSKIYYIANILYGILIFSIGLESKVVIFTSLMSIVLVVFSIIGLIKSKQKE</sequence>
<dbReference type="EMBL" id="JBEPLX010000035">
    <property type="protein sequence ID" value="MET3534850.1"/>
    <property type="molecule type" value="Genomic_DNA"/>
</dbReference>
<feature type="transmembrane region" description="Helical" evidence="1">
    <location>
        <begin position="29"/>
        <end position="47"/>
    </location>
</feature>
<comment type="caution">
    <text evidence="2">The sequence shown here is derived from an EMBL/GenBank/DDBJ whole genome shotgun (WGS) entry which is preliminary data.</text>
</comment>
<organism evidence="2 3">
    <name type="scientific">Streptococcus parasuis</name>
    <dbReference type="NCBI Taxonomy" id="1501662"/>
    <lineage>
        <taxon>Bacteria</taxon>
        <taxon>Bacillati</taxon>
        <taxon>Bacillota</taxon>
        <taxon>Bacilli</taxon>
        <taxon>Lactobacillales</taxon>
        <taxon>Streptococcaceae</taxon>
        <taxon>Streptococcus</taxon>
    </lineage>
</organism>
<protein>
    <submittedName>
        <fullName evidence="2">Uncharacterized protein</fullName>
    </submittedName>
</protein>
<keyword evidence="1" id="KW-0472">Membrane</keyword>
<name>A0ABV2EUJ8_9STRE</name>
<evidence type="ECO:0000256" key="1">
    <source>
        <dbReference type="SAM" id="Phobius"/>
    </source>
</evidence>
<evidence type="ECO:0000313" key="2">
    <source>
        <dbReference type="EMBL" id="MET3534850.1"/>
    </source>
</evidence>
<accession>A0ABV2EUJ8</accession>
<dbReference type="Proteomes" id="UP001549134">
    <property type="component" value="Unassembled WGS sequence"/>
</dbReference>
<keyword evidence="1" id="KW-1133">Transmembrane helix</keyword>
<gene>
    <name evidence="2" type="ORF">ABID50_002016</name>
</gene>
<evidence type="ECO:0000313" key="3">
    <source>
        <dbReference type="Proteomes" id="UP001549134"/>
    </source>
</evidence>
<feature type="transmembrane region" description="Helical" evidence="1">
    <location>
        <begin position="7"/>
        <end position="23"/>
    </location>
</feature>
<reference evidence="2 3" key="1">
    <citation type="submission" date="2024-06" db="EMBL/GenBank/DDBJ databases">
        <title>Genomic Encyclopedia of Type Strains, Phase IV (KMG-IV): sequencing the most valuable type-strain genomes for metagenomic binning, comparative biology and taxonomic classification.</title>
        <authorList>
            <person name="Goeker M."/>
        </authorList>
    </citation>
    <scope>NUCLEOTIDE SEQUENCE [LARGE SCALE GENOMIC DNA]</scope>
    <source>
        <strain evidence="2 3">DSM 29126</strain>
    </source>
</reference>
<keyword evidence="3" id="KW-1185">Reference proteome</keyword>
<keyword evidence="1" id="KW-0812">Transmembrane</keyword>
<proteinExistence type="predicted"/>